<reference evidence="2 3" key="1">
    <citation type="journal article" date="2015" name="Mol. Plant Microbe Interact.">
        <title>Genome, transcriptome, and functional analyses of Penicillium expansum provide new insights into secondary metabolism and pathogenicity.</title>
        <authorList>
            <person name="Ballester A.R."/>
            <person name="Marcet-Houben M."/>
            <person name="Levin E."/>
            <person name="Sela N."/>
            <person name="Selma-Lazaro C."/>
            <person name="Carmona L."/>
            <person name="Wisniewski M."/>
            <person name="Droby S."/>
            <person name="Gonzalez-Candelas L."/>
            <person name="Gabaldon T."/>
        </authorList>
    </citation>
    <scope>NUCLEOTIDE SEQUENCE [LARGE SCALE GENOMIC DNA]</scope>
    <source>
        <strain evidence="2 3">MD-8</strain>
    </source>
</reference>
<proteinExistence type="predicted"/>
<evidence type="ECO:0000313" key="2">
    <source>
        <dbReference type="EMBL" id="KGO50177.1"/>
    </source>
</evidence>
<dbReference type="PRINTS" id="PR01950">
    <property type="entry name" value="LANCSUPER"/>
</dbReference>
<comment type="caution">
    <text evidence="2">The sequence shown here is derived from an EMBL/GenBank/DDBJ whole genome shotgun (WGS) entry which is preliminary data.</text>
</comment>
<dbReference type="EMBL" id="JQFZ01000354">
    <property type="protein sequence ID" value="KGO50177.1"/>
    <property type="molecule type" value="Genomic_DNA"/>
</dbReference>
<dbReference type="Pfam" id="PF05147">
    <property type="entry name" value="LANC_like"/>
    <property type="match status" value="1"/>
</dbReference>
<evidence type="ECO:0000313" key="3">
    <source>
        <dbReference type="Proteomes" id="UP000030143"/>
    </source>
</evidence>
<dbReference type="Gene3D" id="1.50.10.10">
    <property type="match status" value="1"/>
</dbReference>
<dbReference type="HOGENOM" id="CLU_567375_0_0_1"/>
<organism evidence="2 3">
    <name type="scientific">Penicillium expansum</name>
    <name type="common">Blue mold rot fungus</name>
    <dbReference type="NCBI Taxonomy" id="27334"/>
    <lineage>
        <taxon>Eukaryota</taxon>
        <taxon>Fungi</taxon>
        <taxon>Dikarya</taxon>
        <taxon>Ascomycota</taxon>
        <taxon>Pezizomycotina</taxon>
        <taxon>Eurotiomycetes</taxon>
        <taxon>Eurotiomycetidae</taxon>
        <taxon>Eurotiales</taxon>
        <taxon>Aspergillaceae</taxon>
        <taxon>Penicillium</taxon>
    </lineage>
</organism>
<dbReference type="InterPro" id="IPR007822">
    <property type="entry name" value="LANC-like"/>
</dbReference>
<keyword evidence="1" id="KW-0479">Metal-binding</keyword>
<protein>
    <recommendedName>
        <fullName evidence="4">Lanthionine synthetase C family protein</fullName>
    </recommendedName>
</protein>
<dbReference type="VEuPathDB" id="FungiDB:PEXP_107450"/>
<dbReference type="GeneID" id="27678268"/>
<dbReference type="SUPFAM" id="SSF158745">
    <property type="entry name" value="LanC-like"/>
    <property type="match status" value="1"/>
</dbReference>
<keyword evidence="1" id="KW-0862">Zinc</keyword>
<feature type="binding site" evidence="1">
    <location>
        <position position="368"/>
    </location>
    <ligand>
        <name>Zn(2+)</name>
        <dbReference type="ChEBI" id="CHEBI:29105"/>
    </ligand>
</feature>
<feature type="binding site" evidence="1">
    <location>
        <position position="369"/>
    </location>
    <ligand>
        <name>Zn(2+)</name>
        <dbReference type="ChEBI" id="CHEBI:29105"/>
    </ligand>
</feature>
<dbReference type="OrthoDB" id="10257263at2759"/>
<feature type="binding site" evidence="1">
    <location>
        <position position="316"/>
    </location>
    <ligand>
        <name>Zn(2+)</name>
        <dbReference type="ChEBI" id="CHEBI:29105"/>
    </ligand>
</feature>
<sequence length="525" mass="57899">MAERPQYFENTLTPLPINATTLSESLQEFRIAVRNGAELIQENTPLPETWRPNGIFRDFPGIALAFLRLDYQSSVLEESKAASLDYRRYALQRIPSSLPDTPLLASRLSPVGSSSPVTAVILRVLGKFARNNWQDNVSVGITRVDITCLHEAMQWALQNEPLVTHNSRKMGGDEMLFGRAGLLGALLNIRAHNFDQETHEALSPVLGAIPELIRVIFDAGRQGSKEFTEKHETQDAHPLMYAWMEGHYCFGAVHGITGILTILLSCKPEELADYLPVIGGTITALCKLSGSTNGHLPMTLPPYGSKQSSSELVQLCHGSPGLLILLGAALKNKSLTHAHWDPSWDQAIYLGTERVWEEGLLSKGGSLCHGIAGNAWAWLLLHDCFEYHSETLNEARTLYLQRNQLPALPNVEMSQELTSDFFLSRALAFMLHARQTKPYNTSPASSDKDYRMPDEPYSLFEGLAGNVCAWADTCAVLQARLRKMELVEMGVCATSGLSRDPAFQDAFCRQLGFPALGGNGAMGIF</sequence>
<evidence type="ECO:0000256" key="1">
    <source>
        <dbReference type="PIRSR" id="PIRSR607822-1"/>
    </source>
</evidence>
<dbReference type="AlphaFoldDB" id="A0A0A2IM76"/>
<dbReference type="SMART" id="SM01260">
    <property type="entry name" value="LANC_like"/>
    <property type="match status" value="1"/>
</dbReference>
<dbReference type="RefSeq" id="XP_016593449.1">
    <property type="nucleotide sequence ID" value="XM_016742849.1"/>
</dbReference>
<dbReference type="CDD" id="cd04794">
    <property type="entry name" value="euk_LANCL"/>
    <property type="match status" value="1"/>
</dbReference>
<keyword evidence="3" id="KW-1185">Reference proteome</keyword>
<dbReference type="GO" id="GO:0005975">
    <property type="term" value="P:carbohydrate metabolic process"/>
    <property type="evidence" value="ECO:0007669"/>
    <property type="project" value="InterPro"/>
</dbReference>
<accession>A0A0A2IM76</accession>
<dbReference type="PANTHER" id="PTHR12736:SF7">
    <property type="entry name" value="LANC-LIKE PROTEIN 3"/>
    <property type="match status" value="1"/>
</dbReference>
<name>A0A0A2IM76_PENEN</name>
<dbReference type="GO" id="GO:0031179">
    <property type="term" value="P:peptide modification"/>
    <property type="evidence" value="ECO:0007669"/>
    <property type="project" value="InterPro"/>
</dbReference>
<dbReference type="Proteomes" id="UP000030143">
    <property type="component" value="Unassembled WGS sequence"/>
</dbReference>
<dbReference type="GO" id="GO:0046872">
    <property type="term" value="F:metal ion binding"/>
    <property type="evidence" value="ECO:0007669"/>
    <property type="project" value="UniProtKB-KW"/>
</dbReference>
<evidence type="ECO:0008006" key="4">
    <source>
        <dbReference type="Google" id="ProtNLM"/>
    </source>
</evidence>
<gene>
    <name evidence="2" type="ORF">PEX2_055750</name>
</gene>
<dbReference type="PANTHER" id="PTHR12736">
    <property type="entry name" value="LANC-LIKE PROTEIN"/>
    <property type="match status" value="1"/>
</dbReference>
<dbReference type="InterPro" id="IPR012341">
    <property type="entry name" value="6hp_glycosidase-like_sf"/>
</dbReference>
<dbReference type="GO" id="GO:0005886">
    <property type="term" value="C:plasma membrane"/>
    <property type="evidence" value="ECO:0007669"/>
    <property type="project" value="TreeGrafter"/>
</dbReference>
<dbReference type="PhylomeDB" id="A0A0A2IM76"/>